<dbReference type="Pfam" id="PF22782">
    <property type="entry name" value="SDE2"/>
    <property type="match status" value="1"/>
</dbReference>
<comment type="subcellular location">
    <subcellularLocation>
        <location evidence="2">Cytoplasm</location>
    </subcellularLocation>
    <subcellularLocation>
        <location evidence="1">Nucleus</location>
    </subcellularLocation>
</comment>
<dbReference type="InterPro" id="IPR053822">
    <property type="entry name" value="SDE2-like_dom"/>
</dbReference>
<comment type="caution">
    <text evidence="11">The sequence shown here is derived from an EMBL/GenBank/DDBJ whole genome shotgun (WGS) entry which is preliminary data.</text>
</comment>
<dbReference type="InterPro" id="IPR051421">
    <property type="entry name" value="RNA_Proc_DNA_Dmg_Regulator"/>
</dbReference>
<sequence>MHQEISPQIDFSSVETFEECDIKRQSVIVNLFSGRKPVCLHFPTTTHTKVFDLKQSIFNRLLIDPEEQQYYTLAGKWLSDSIQVFDSEDVEFVTLNLKLRLLGGKGGFGSMLRAQGGKMASQKTTNFEACRDLNGRRLRTVNEAKRLADHLEQEPERQRVRKEKLLRKIEEGMVEQPTKKIRFDDTEYLKDCEEMKEKIQVAVSEALSKKSNSNSSSSSSAASNSKALSLWDVVESGSDSSEDDASDSSKDDASDADSGD</sequence>
<dbReference type="PANTHER" id="PTHR12786">
    <property type="entry name" value="SPLICING FACTOR SF3A-RELATED"/>
    <property type="match status" value="1"/>
</dbReference>
<keyword evidence="5" id="KW-0507">mRNA processing</keyword>
<keyword evidence="12" id="KW-1185">Reference proteome</keyword>
<dbReference type="PANTHER" id="PTHR12786:SF1">
    <property type="entry name" value="SPLICING REGULATOR SDE2"/>
    <property type="match status" value="1"/>
</dbReference>
<evidence type="ECO:0000256" key="5">
    <source>
        <dbReference type="ARBA" id="ARBA00022664"/>
    </source>
</evidence>
<evidence type="ECO:0000313" key="11">
    <source>
        <dbReference type="EMBL" id="RIB16065.1"/>
    </source>
</evidence>
<feature type="region of interest" description="Disordered" evidence="9">
    <location>
        <begin position="206"/>
        <end position="260"/>
    </location>
</feature>
<dbReference type="GO" id="GO:0008380">
    <property type="term" value="P:RNA splicing"/>
    <property type="evidence" value="ECO:0007669"/>
    <property type="project" value="UniProtKB-KW"/>
</dbReference>
<name>A0A397V0Y4_9GLOM</name>
<evidence type="ECO:0000256" key="6">
    <source>
        <dbReference type="ARBA" id="ARBA00023187"/>
    </source>
</evidence>
<evidence type="ECO:0000259" key="10">
    <source>
        <dbReference type="Pfam" id="PF22782"/>
    </source>
</evidence>
<proteinExistence type="inferred from homology"/>
<evidence type="ECO:0000256" key="7">
    <source>
        <dbReference type="ARBA" id="ARBA00023242"/>
    </source>
</evidence>
<evidence type="ECO:0000256" key="9">
    <source>
        <dbReference type="SAM" id="MobiDB-lite"/>
    </source>
</evidence>
<accession>A0A397V0Y4</accession>
<evidence type="ECO:0000256" key="1">
    <source>
        <dbReference type="ARBA" id="ARBA00004123"/>
    </source>
</evidence>
<feature type="domain" description="SDE2-like" evidence="10">
    <location>
        <begin position="103"/>
        <end position="204"/>
    </location>
</feature>
<organism evidence="11 12">
    <name type="scientific">Gigaspora rosea</name>
    <dbReference type="NCBI Taxonomy" id="44941"/>
    <lineage>
        <taxon>Eukaryota</taxon>
        <taxon>Fungi</taxon>
        <taxon>Fungi incertae sedis</taxon>
        <taxon>Mucoromycota</taxon>
        <taxon>Glomeromycotina</taxon>
        <taxon>Glomeromycetes</taxon>
        <taxon>Diversisporales</taxon>
        <taxon>Gigasporaceae</taxon>
        <taxon>Gigaspora</taxon>
    </lineage>
</organism>
<dbReference type="AlphaFoldDB" id="A0A397V0Y4"/>
<keyword evidence="6" id="KW-0508">mRNA splicing</keyword>
<keyword evidence="4" id="KW-0963">Cytoplasm</keyword>
<dbReference type="GO" id="GO:0005737">
    <property type="term" value="C:cytoplasm"/>
    <property type="evidence" value="ECO:0007669"/>
    <property type="project" value="UniProtKB-SubCell"/>
</dbReference>
<evidence type="ECO:0000256" key="8">
    <source>
        <dbReference type="ARBA" id="ARBA00023306"/>
    </source>
</evidence>
<keyword evidence="7" id="KW-0539">Nucleus</keyword>
<protein>
    <submittedName>
        <fullName evidence="11">Telomere stability and silencing-domain-containing protein</fullName>
    </submittedName>
</protein>
<evidence type="ECO:0000256" key="3">
    <source>
        <dbReference type="ARBA" id="ARBA00008726"/>
    </source>
</evidence>
<comment type="similarity">
    <text evidence="3">Belongs to the SDE2 family.</text>
</comment>
<dbReference type="EMBL" id="QKWP01000704">
    <property type="protein sequence ID" value="RIB16065.1"/>
    <property type="molecule type" value="Genomic_DNA"/>
</dbReference>
<feature type="compositionally biased region" description="Low complexity" evidence="9">
    <location>
        <begin position="209"/>
        <end position="239"/>
    </location>
</feature>
<evidence type="ECO:0000256" key="4">
    <source>
        <dbReference type="ARBA" id="ARBA00022490"/>
    </source>
</evidence>
<dbReference type="Proteomes" id="UP000266673">
    <property type="component" value="Unassembled WGS sequence"/>
</dbReference>
<dbReference type="STRING" id="44941.A0A397V0Y4"/>
<evidence type="ECO:0000313" key="12">
    <source>
        <dbReference type="Proteomes" id="UP000266673"/>
    </source>
</evidence>
<reference evidence="11 12" key="1">
    <citation type="submission" date="2018-06" db="EMBL/GenBank/DDBJ databases">
        <title>Comparative genomics reveals the genomic features of Rhizophagus irregularis, R. cerebriforme, R. diaphanum and Gigaspora rosea, and their symbiotic lifestyle signature.</title>
        <authorList>
            <person name="Morin E."/>
            <person name="San Clemente H."/>
            <person name="Chen E.C.H."/>
            <person name="De La Providencia I."/>
            <person name="Hainaut M."/>
            <person name="Kuo A."/>
            <person name="Kohler A."/>
            <person name="Murat C."/>
            <person name="Tang N."/>
            <person name="Roy S."/>
            <person name="Loubradou J."/>
            <person name="Henrissat B."/>
            <person name="Grigoriev I.V."/>
            <person name="Corradi N."/>
            <person name="Roux C."/>
            <person name="Martin F.M."/>
        </authorList>
    </citation>
    <scope>NUCLEOTIDE SEQUENCE [LARGE SCALE GENOMIC DNA]</scope>
    <source>
        <strain evidence="11 12">DAOM 194757</strain>
    </source>
</reference>
<dbReference type="OrthoDB" id="547031at2759"/>
<dbReference type="GO" id="GO:0005634">
    <property type="term" value="C:nucleus"/>
    <property type="evidence" value="ECO:0007669"/>
    <property type="project" value="UniProtKB-SubCell"/>
</dbReference>
<dbReference type="GO" id="GO:0006397">
    <property type="term" value="P:mRNA processing"/>
    <property type="evidence" value="ECO:0007669"/>
    <property type="project" value="UniProtKB-KW"/>
</dbReference>
<gene>
    <name evidence="11" type="ORF">C2G38_2190981</name>
</gene>
<evidence type="ECO:0000256" key="2">
    <source>
        <dbReference type="ARBA" id="ARBA00004496"/>
    </source>
</evidence>
<keyword evidence="8" id="KW-0131">Cell cycle</keyword>